<comment type="caution">
    <text evidence="1">The sequence shown here is derived from an EMBL/GenBank/DDBJ whole genome shotgun (WGS) entry which is preliminary data.</text>
</comment>
<dbReference type="InterPro" id="IPR017008">
    <property type="entry name" value="UCP032817-like"/>
</dbReference>
<protein>
    <recommendedName>
        <fullName evidence="3">Glycine-rich domain-containing protein-like</fullName>
    </recommendedName>
</protein>
<dbReference type="AlphaFoldDB" id="A0A6L6PAZ4"/>
<keyword evidence="2" id="KW-1185">Reference proteome</keyword>
<organism evidence="1 2">
    <name type="scientific">Duganella radicis</name>
    <dbReference type="NCBI Taxonomy" id="551988"/>
    <lineage>
        <taxon>Bacteria</taxon>
        <taxon>Pseudomonadati</taxon>
        <taxon>Pseudomonadota</taxon>
        <taxon>Betaproteobacteria</taxon>
        <taxon>Burkholderiales</taxon>
        <taxon>Oxalobacteraceae</taxon>
        <taxon>Telluria group</taxon>
        <taxon>Duganella</taxon>
    </lineage>
</organism>
<sequence length="233" mass="25024">MNIATTIACFGFAGLSAFLWQRQRRARREAYIRDFILPHGLFDKLRARHPQLSLKDCQLVAQGLRQFFLAHLKSGRKYVSMPSQVADDLWHEFILYTRNYDQFCRRAFGRFLHHTPAAVLSPGQQGNAGIRRTWFHACHEENINPHKPARLPLLFALDGKLDIPNGFTYVPDCSGFQRKDDGGAAPYCGADLGSVSSGCGGGADISGCGGSDGGGDGGGGDGGSCGGGGCGGD</sequence>
<dbReference type="PIRSF" id="PIRSF032817">
    <property type="entry name" value="UCP032817"/>
    <property type="match status" value="1"/>
</dbReference>
<gene>
    <name evidence="1" type="ORF">GM676_01350</name>
</gene>
<dbReference type="OrthoDB" id="278697at2"/>
<evidence type="ECO:0000313" key="1">
    <source>
        <dbReference type="EMBL" id="MTV36226.1"/>
    </source>
</evidence>
<evidence type="ECO:0000313" key="2">
    <source>
        <dbReference type="Proteomes" id="UP000475582"/>
    </source>
</evidence>
<dbReference type="RefSeq" id="WP_155461572.1">
    <property type="nucleotide sequence ID" value="NZ_WNKY01000001.1"/>
</dbReference>
<dbReference type="EMBL" id="WNKY01000001">
    <property type="protein sequence ID" value="MTV36226.1"/>
    <property type="molecule type" value="Genomic_DNA"/>
</dbReference>
<proteinExistence type="predicted"/>
<dbReference type="Proteomes" id="UP000475582">
    <property type="component" value="Unassembled WGS sequence"/>
</dbReference>
<accession>A0A6L6PAZ4</accession>
<reference evidence="1 2" key="1">
    <citation type="submission" date="2019-11" db="EMBL/GenBank/DDBJ databases">
        <title>Type strains purchased from KCTC, JCM and DSMZ.</title>
        <authorList>
            <person name="Lu H."/>
        </authorList>
    </citation>
    <scope>NUCLEOTIDE SEQUENCE [LARGE SCALE GENOMIC DNA]</scope>
    <source>
        <strain evidence="1 2">KCTC 22382</strain>
    </source>
</reference>
<evidence type="ECO:0008006" key="3">
    <source>
        <dbReference type="Google" id="ProtNLM"/>
    </source>
</evidence>
<name>A0A6L6PAZ4_9BURK</name>